<dbReference type="KEGG" id="abae:CL176_01115"/>
<evidence type="ECO:0000256" key="9">
    <source>
        <dbReference type="ARBA" id="ARBA00022842"/>
    </source>
</evidence>
<gene>
    <name evidence="13" type="primary">gshAB</name>
    <name evidence="13" type="synonym">gshF</name>
    <name evidence="15" type="ORF">CL176_01115</name>
</gene>
<comment type="cofactor">
    <cofactor evidence="2">
        <name>Mg(2+)</name>
        <dbReference type="ChEBI" id="CHEBI:18420"/>
    </cofactor>
</comment>
<dbReference type="GO" id="GO:0004363">
    <property type="term" value="F:glutathione synthase activity"/>
    <property type="evidence" value="ECO:0007669"/>
    <property type="project" value="UniProtKB-UniRule"/>
</dbReference>
<keyword evidence="6" id="KW-0479">Metal-binding</keyword>
<comment type="pathway">
    <text evidence="3 13">Sulfur metabolism; glutathione biosynthesis; glutathione from L-cysteine and L-glutamate: step 1/2.</text>
</comment>
<dbReference type="InterPro" id="IPR011761">
    <property type="entry name" value="ATP-grasp"/>
</dbReference>
<feature type="region of interest" description="Glutamate--cysteine ligase" evidence="13">
    <location>
        <begin position="1"/>
        <end position="336"/>
    </location>
</feature>
<dbReference type="RefSeq" id="WP_118989664.1">
    <property type="nucleotide sequence ID" value="NZ_CP023434.1"/>
</dbReference>
<dbReference type="Gene3D" id="3.30.470.20">
    <property type="entry name" value="ATP-grasp fold, B domain"/>
    <property type="match status" value="2"/>
</dbReference>
<keyword evidence="9" id="KW-0460">Magnesium</keyword>
<evidence type="ECO:0000256" key="7">
    <source>
        <dbReference type="ARBA" id="ARBA00022741"/>
    </source>
</evidence>
<organism evidence="15 16">
    <name type="scientific">Suicoccus acidiformans</name>
    <dbReference type="NCBI Taxonomy" id="2036206"/>
    <lineage>
        <taxon>Bacteria</taxon>
        <taxon>Bacillati</taxon>
        <taxon>Bacillota</taxon>
        <taxon>Bacilli</taxon>
        <taxon>Lactobacillales</taxon>
        <taxon>Aerococcaceae</taxon>
        <taxon>Suicoccus</taxon>
    </lineage>
</organism>
<evidence type="ECO:0000259" key="14">
    <source>
        <dbReference type="PROSITE" id="PS50975"/>
    </source>
</evidence>
<dbReference type="GO" id="GO:0004357">
    <property type="term" value="F:glutamate-cysteine ligase activity"/>
    <property type="evidence" value="ECO:0007669"/>
    <property type="project" value="UniProtKB-UniRule"/>
</dbReference>
<dbReference type="InterPro" id="IPR020561">
    <property type="entry name" value="PRibGlycinamid_synth_ATP-grasp"/>
</dbReference>
<accession>A0A347WI33</accession>
<dbReference type="NCBIfam" id="NF002688">
    <property type="entry name" value="PRK02471.1"/>
    <property type="match status" value="1"/>
</dbReference>
<keyword evidence="7 13" id="KW-0547">Nucleotide-binding</keyword>
<keyword evidence="4 13" id="KW-0436">Ligase</keyword>
<keyword evidence="5 13" id="KW-0317">Glutathione biosynthesis</keyword>
<evidence type="ECO:0000256" key="5">
    <source>
        <dbReference type="ARBA" id="ARBA00022684"/>
    </source>
</evidence>
<evidence type="ECO:0000256" key="1">
    <source>
        <dbReference type="ARBA" id="ARBA00001936"/>
    </source>
</evidence>
<dbReference type="GO" id="GO:0005829">
    <property type="term" value="C:cytosol"/>
    <property type="evidence" value="ECO:0007669"/>
    <property type="project" value="TreeGrafter"/>
</dbReference>
<evidence type="ECO:0000313" key="15">
    <source>
        <dbReference type="EMBL" id="AXY24740.1"/>
    </source>
</evidence>
<comment type="catalytic activity">
    <reaction evidence="13">
        <text>gamma-L-glutamyl-L-cysteine + glycine + ATP = glutathione + ADP + phosphate + H(+)</text>
        <dbReference type="Rhea" id="RHEA:13557"/>
        <dbReference type="ChEBI" id="CHEBI:15378"/>
        <dbReference type="ChEBI" id="CHEBI:30616"/>
        <dbReference type="ChEBI" id="CHEBI:43474"/>
        <dbReference type="ChEBI" id="CHEBI:57305"/>
        <dbReference type="ChEBI" id="CHEBI:57925"/>
        <dbReference type="ChEBI" id="CHEBI:58173"/>
        <dbReference type="ChEBI" id="CHEBI:456216"/>
        <dbReference type="EC" id="6.3.2.3"/>
    </reaction>
</comment>
<dbReference type="EC" id="6.3.2.2" evidence="13"/>
<dbReference type="Pfam" id="PF04262">
    <property type="entry name" value="Glu_cys_ligase"/>
    <property type="match status" value="1"/>
</dbReference>
<dbReference type="PANTHER" id="PTHR38761:SF1">
    <property type="entry name" value="GLUTAMATE--CYSTEINE LIGASE"/>
    <property type="match status" value="1"/>
</dbReference>
<evidence type="ECO:0000313" key="16">
    <source>
        <dbReference type="Proteomes" id="UP000263232"/>
    </source>
</evidence>
<dbReference type="InterPro" id="IPR040657">
    <property type="entry name" value="GshAB_ATP-grasp"/>
</dbReference>
<dbReference type="NCBIfam" id="TIGR01435">
    <property type="entry name" value="glu_cys_lig_rel"/>
    <property type="match status" value="1"/>
</dbReference>
<comment type="similarity">
    <text evidence="13">In the N-terminal section; belongs to the glutamate--cysteine ligase type 1 family. Type 2 subfamily.</text>
</comment>
<dbReference type="InterPro" id="IPR006335">
    <property type="entry name" value="Glut_biosynth"/>
</dbReference>
<dbReference type="GO" id="GO:0005524">
    <property type="term" value="F:ATP binding"/>
    <property type="evidence" value="ECO:0007669"/>
    <property type="project" value="UniProtKB-UniRule"/>
</dbReference>
<evidence type="ECO:0000256" key="8">
    <source>
        <dbReference type="ARBA" id="ARBA00022840"/>
    </source>
</evidence>
<dbReference type="PROSITE" id="PS50975">
    <property type="entry name" value="ATP_GRASP"/>
    <property type="match status" value="1"/>
</dbReference>
<proteinExistence type="inferred from homology"/>
<sequence length="766" mass="87482">MEQFDSLFKIEDIFALWLSTVGLERETMRITEDGDLATTPHPKALGNRSFHPYIQTDFAESQLEFITPPYESSETLINWLSGIHQVAYQVMESDNEYFWPLSTPAYVPEDRDSIKVAQLDNEVERGYRTHLAAYYGKDVQLISGIHYNFQINPEVLKRKQPESMDRVSFMNAIYSKLGRNYLRYRWILTYLMGASPYIADNYATELYGKPHKRMMRSFRQSRYGYQNKADVYVRYDSLEHFIEDLEQAVASGQLSVEKELYRDVRFRRGNPYRELLQKGVSYLEFRNIDLNPFATYGIEQGDIDFIKLFIITLLYLPDVETNEAVDKGNTYNFQTAEADPTDLPIDMDEIRQFLGKMKTLATTLDRNRPQKASLINLIESKEAMIDRPDLTLAGRIIEACPSPSDFLAFGIDLAKDYRELYQDKPYLLHGFEQLELSTQDVLKEALIAGIEFDVVDTTGNLIRLEHDDHVEFVKSANMTSHDTLISYYLMEDKVVTKKLLADVGVRVPAGVSFKNPDEAKAYFPQIEYSAFVIKPKDTNFGLGITIFTERPSQSAYDEALKLAFAEDDTVLVEEFVQGTELRFYVQDGSTRAVVERQPAQVVGDGKHSISELIDIENTNPLRGERHLAPLTYIEKGSAERLQLSEQNLDFDSIPAEGEIVYLRRNSNISTGGVSIDRTDAAHSSYHRIAEHSAEALGANFCGVDIILTDYSQEARFDNYAVIEANFNPMITLHRHPGRGQAHRVGRDVLKQLFPEVAFSTEGHFIG</sequence>
<dbReference type="EMBL" id="CP023434">
    <property type="protein sequence ID" value="AXY24740.1"/>
    <property type="molecule type" value="Genomic_DNA"/>
</dbReference>
<evidence type="ECO:0000256" key="10">
    <source>
        <dbReference type="ARBA" id="ARBA00023211"/>
    </source>
</evidence>
<dbReference type="GO" id="GO:0046872">
    <property type="term" value="F:metal ion binding"/>
    <property type="evidence" value="ECO:0007669"/>
    <property type="project" value="UniProtKB-KW"/>
</dbReference>
<dbReference type="SUPFAM" id="SSF55931">
    <property type="entry name" value="Glutamine synthetase/guanido kinase"/>
    <property type="match status" value="1"/>
</dbReference>
<dbReference type="Gene3D" id="3.30.590.20">
    <property type="match status" value="1"/>
</dbReference>
<dbReference type="Proteomes" id="UP000263232">
    <property type="component" value="Chromosome"/>
</dbReference>
<evidence type="ECO:0000256" key="6">
    <source>
        <dbReference type="ARBA" id="ARBA00022723"/>
    </source>
</evidence>
<dbReference type="PANTHER" id="PTHR38761">
    <property type="entry name" value="GLUTAMATE--CYSTEINE LIGASE"/>
    <property type="match status" value="1"/>
</dbReference>
<keyword evidence="10" id="KW-0464">Manganese</keyword>
<feature type="domain" description="ATP-grasp" evidence="14">
    <location>
        <begin position="497"/>
        <end position="757"/>
    </location>
</feature>
<dbReference type="InterPro" id="IPR007370">
    <property type="entry name" value="Glu_cys_ligase"/>
</dbReference>
<protein>
    <recommendedName>
        <fullName evidence="13">Glutathione biosynthesis bifunctional protein GshAB</fullName>
    </recommendedName>
    <alternativeName>
        <fullName evidence="13">Gamma-GCS-GS</fullName>
        <shortName evidence="13">GCS-GS</shortName>
    </alternativeName>
    <domain>
        <recommendedName>
            <fullName evidence="13">Glutamate--cysteine ligase</fullName>
            <ecNumber evidence="13">6.3.2.2</ecNumber>
        </recommendedName>
        <alternativeName>
            <fullName evidence="13">Gamma-ECS</fullName>
            <shortName evidence="13">GCS</shortName>
        </alternativeName>
        <alternativeName>
            <fullName evidence="13">Gamma-glutamylcysteine synthetase</fullName>
        </alternativeName>
    </domain>
    <domain>
        <recommendedName>
            <fullName evidence="13">Glutathione synthetase</fullName>
            <ecNumber evidence="13">6.3.2.3</ecNumber>
        </recommendedName>
        <alternativeName>
            <fullName evidence="13">GSH synthetase</fullName>
            <shortName evidence="13">GS</shortName>
            <shortName evidence="13">GSH-S</shortName>
            <shortName evidence="13">GSHase</shortName>
        </alternativeName>
        <alternativeName>
            <fullName evidence="13">Glutathione synthase</fullName>
        </alternativeName>
    </domain>
</protein>
<comment type="cofactor">
    <cofactor evidence="1">
        <name>Mn(2+)</name>
        <dbReference type="ChEBI" id="CHEBI:29035"/>
    </cofactor>
</comment>
<keyword evidence="8 13" id="KW-0067">ATP-binding</keyword>
<dbReference type="SUPFAM" id="SSF56059">
    <property type="entry name" value="Glutathione synthetase ATP-binding domain-like"/>
    <property type="match status" value="1"/>
</dbReference>
<dbReference type="EC" id="6.3.2.3" evidence="13"/>
<dbReference type="InterPro" id="IPR014746">
    <property type="entry name" value="Gln_synth/guanido_kin_cat_dom"/>
</dbReference>
<name>A0A347WI33_9LACT</name>
<evidence type="ECO:0000256" key="11">
    <source>
        <dbReference type="ARBA" id="ARBA00023268"/>
    </source>
</evidence>
<evidence type="ECO:0000256" key="2">
    <source>
        <dbReference type="ARBA" id="ARBA00001946"/>
    </source>
</evidence>
<reference evidence="15 16" key="1">
    <citation type="submission" date="2017-09" db="EMBL/GenBank/DDBJ databases">
        <title>Complete genome sequence of Oxytococcus suis strain ZY16052.</title>
        <authorList>
            <person name="Li F."/>
        </authorList>
    </citation>
    <scope>NUCLEOTIDE SEQUENCE [LARGE SCALE GENOMIC DNA]</scope>
    <source>
        <strain evidence="15 16">ZY16052</strain>
    </source>
</reference>
<dbReference type="UniPathway" id="UPA00142">
    <property type="reaction ID" value="UER00209"/>
</dbReference>
<keyword evidence="16" id="KW-1185">Reference proteome</keyword>
<evidence type="ECO:0000256" key="12">
    <source>
        <dbReference type="ARBA" id="ARBA00048819"/>
    </source>
</evidence>
<evidence type="ECO:0000256" key="4">
    <source>
        <dbReference type="ARBA" id="ARBA00022598"/>
    </source>
</evidence>
<keyword evidence="11 13" id="KW-0511">Multifunctional enzyme</keyword>
<dbReference type="HAMAP" id="MF_00782">
    <property type="entry name" value="Glut_biosynth"/>
    <property type="match status" value="1"/>
</dbReference>
<dbReference type="AlphaFoldDB" id="A0A347WI33"/>
<evidence type="ECO:0000256" key="13">
    <source>
        <dbReference type="HAMAP-Rule" id="MF_00782"/>
    </source>
</evidence>
<comment type="pathway">
    <text evidence="13">Sulfur metabolism; glutathione biosynthesis; glutathione from L-cysteine and L-glutamate: step 2/2.</text>
</comment>
<dbReference type="Pfam" id="PF18419">
    <property type="entry name" value="ATP-grasp_6"/>
    <property type="match status" value="1"/>
</dbReference>
<evidence type="ECO:0000256" key="3">
    <source>
        <dbReference type="ARBA" id="ARBA00005006"/>
    </source>
</evidence>
<dbReference type="Pfam" id="PF01071">
    <property type="entry name" value="GARS_A"/>
    <property type="match status" value="1"/>
</dbReference>
<dbReference type="OrthoDB" id="9803907at2"/>
<comment type="subunit">
    <text evidence="13">Monomer.</text>
</comment>
<comment type="function">
    <text evidence="13">Synthesizes glutathione from L-glutamate and L-cysteine via gamma-L-glutamyl-L-cysteine.</text>
</comment>
<dbReference type="InterPro" id="IPR006334">
    <property type="entry name" value="Glut_cys_ligase"/>
</dbReference>
<comment type="catalytic activity">
    <reaction evidence="12 13">
        <text>L-cysteine + L-glutamate + ATP = gamma-L-glutamyl-L-cysteine + ADP + phosphate + H(+)</text>
        <dbReference type="Rhea" id="RHEA:13285"/>
        <dbReference type="ChEBI" id="CHEBI:15378"/>
        <dbReference type="ChEBI" id="CHEBI:29985"/>
        <dbReference type="ChEBI" id="CHEBI:30616"/>
        <dbReference type="ChEBI" id="CHEBI:35235"/>
        <dbReference type="ChEBI" id="CHEBI:43474"/>
        <dbReference type="ChEBI" id="CHEBI:58173"/>
        <dbReference type="ChEBI" id="CHEBI:456216"/>
        <dbReference type="EC" id="6.3.2.2"/>
    </reaction>
</comment>